<protein>
    <submittedName>
        <fullName evidence="1">Uncharacterized protein</fullName>
    </submittedName>
</protein>
<dbReference type="RefSeq" id="WP_181738079.1">
    <property type="nucleotide sequence ID" value="NZ_JACEMT010000041.1"/>
</dbReference>
<keyword evidence="2" id="KW-1185">Reference proteome</keyword>
<reference evidence="1 2" key="1">
    <citation type="submission" date="2020-07" db="EMBL/GenBank/DDBJ databases">
        <title>Bacterium isolated from marien macroalgae.</title>
        <authorList>
            <person name="Zhu K."/>
            <person name="Lu D."/>
            <person name="Du Z."/>
        </authorList>
    </citation>
    <scope>NUCLEOTIDE SEQUENCE [LARGE SCALE GENOMIC DNA]</scope>
    <source>
        <strain evidence="1 2">3-1745</strain>
    </source>
</reference>
<dbReference type="Proteomes" id="UP000538931">
    <property type="component" value="Unassembled WGS sequence"/>
</dbReference>
<dbReference type="PROSITE" id="PS51257">
    <property type="entry name" value="PROKAR_LIPOPROTEIN"/>
    <property type="match status" value="1"/>
</dbReference>
<dbReference type="AlphaFoldDB" id="A0A7W1WX37"/>
<name>A0A7W1WX37_9GAMM</name>
<gene>
    <name evidence="1" type="ORF">H1S06_05595</name>
</gene>
<proteinExistence type="predicted"/>
<evidence type="ECO:0000313" key="2">
    <source>
        <dbReference type="Proteomes" id="UP000538931"/>
    </source>
</evidence>
<organism evidence="1 2">
    <name type="scientific">Marinobacterium marinum</name>
    <dbReference type="NCBI Taxonomy" id="2756129"/>
    <lineage>
        <taxon>Bacteria</taxon>
        <taxon>Pseudomonadati</taxon>
        <taxon>Pseudomonadota</taxon>
        <taxon>Gammaproteobacteria</taxon>
        <taxon>Oceanospirillales</taxon>
        <taxon>Oceanospirillaceae</taxon>
        <taxon>Marinobacterium</taxon>
    </lineage>
</organism>
<dbReference type="EMBL" id="JACEMT010000041">
    <property type="protein sequence ID" value="MBA4501835.1"/>
    <property type="molecule type" value="Genomic_DNA"/>
</dbReference>
<comment type="caution">
    <text evidence="1">The sequence shown here is derived from an EMBL/GenBank/DDBJ whole genome shotgun (WGS) entry which is preliminary data.</text>
</comment>
<dbReference type="Gene3D" id="3.90.1570.30">
    <property type="match status" value="1"/>
</dbReference>
<sequence length="50" mass="5411">MDKRSLTETDIHAKFLTPAIVAAGCNIQTQVREEYTASAGRSSLVSLGWS</sequence>
<evidence type="ECO:0000313" key="1">
    <source>
        <dbReference type="EMBL" id="MBA4501835.1"/>
    </source>
</evidence>
<accession>A0A7W1WX37</accession>